<feature type="transmembrane region" description="Helical" evidence="1">
    <location>
        <begin position="34"/>
        <end position="52"/>
    </location>
</feature>
<feature type="transmembrane region" description="Helical" evidence="1">
    <location>
        <begin position="64"/>
        <end position="85"/>
    </location>
</feature>
<accession>A0A955L8H6</accession>
<dbReference type="EMBL" id="JAGQLH010000069">
    <property type="protein sequence ID" value="MCA9386018.1"/>
    <property type="molecule type" value="Genomic_DNA"/>
</dbReference>
<evidence type="ECO:0000313" key="2">
    <source>
        <dbReference type="EMBL" id="MCA9386018.1"/>
    </source>
</evidence>
<keyword evidence="1" id="KW-0472">Membrane</keyword>
<evidence type="ECO:0000313" key="3">
    <source>
        <dbReference type="Proteomes" id="UP000754563"/>
    </source>
</evidence>
<keyword evidence="1" id="KW-1133">Transmembrane helix</keyword>
<keyword evidence="1" id="KW-0812">Transmembrane</keyword>
<protein>
    <submittedName>
        <fullName evidence="2">DUF4173 domain-containing protein</fullName>
    </submittedName>
</protein>
<comment type="caution">
    <text evidence="2">The sequence shown here is derived from an EMBL/GenBank/DDBJ whole genome shotgun (WGS) entry which is preliminary data.</text>
</comment>
<gene>
    <name evidence="2" type="ORF">KC717_05210</name>
</gene>
<reference evidence="2" key="1">
    <citation type="submission" date="2020-04" db="EMBL/GenBank/DDBJ databases">
        <authorList>
            <person name="Zhang T."/>
        </authorList>
    </citation>
    <scope>NUCLEOTIDE SEQUENCE</scope>
    <source>
        <strain evidence="2">HKST-UBA11</strain>
    </source>
</reference>
<organism evidence="2 3">
    <name type="scientific">Candidatus Dojkabacteria bacterium</name>
    <dbReference type="NCBI Taxonomy" id="2099670"/>
    <lineage>
        <taxon>Bacteria</taxon>
        <taxon>Candidatus Dojkabacteria</taxon>
    </lineage>
</organism>
<name>A0A955L8H6_9BACT</name>
<dbReference type="Pfam" id="PF13687">
    <property type="entry name" value="DUF4153"/>
    <property type="match status" value="1"/>
</dbReference>
<evidence type="ECO:0000256" key="1">
    <source>
        <dbReference type="SAM" id="Phobius"/>
    </source>
</evidence>
<proteinExistence type="predicted"/>
<feature type="non-terminal residue" evidence="2">
    <location>
        <position position="1"/>
    </location>
</feature>
<reference evidence="2" key="2">
    <citation type="journal article" date="2021" name="Microbiome">
        <title>Successional dynamics and alternative stable states in a saline activated sludge microbial community over 9 years.</title>
        <authorList>
            <person name="Wang Y."/>
            <person name="Ye J."/>
            <person name="Ju F."/>
            <person name="Liu L."/>
            <person name="Boyd J.A."/>
            <person name="Deng Y."/>
            <person name="Parks D.H."/>
            <person name="Jiang X."/>
            <person name="Yin X."/>
            <person name="Woodcroft B.J."/>
            <person name="Tyson G.W."/>
            <person name="Hugenholtz P."/>
            <person name="Polz M.F."/>
            <person name="Zhang T."/>
        </authorList>
    </citation>
    <scope>NUCLEOTIDE SEQUENCE</scope>
    <source>
        <strain evidence="2">HKST-UBA11</strain>
    </source>
</reference>
<sequence length="411" mass="47180">FVIVQFAYLFFGGDRIEDLGLTYSEYARKGFGELQAVAIMAFFVLYSLVRFGRKSSRKLQSVMNGNLLVLLCNTLIIVVSGLVRMNVYIDVFGLSLLRLYSTVFMVFQLLLFVYLIPSLFSRNVFRQFSLISYVLFFAIVSTLALTSPERIVAKENIARSFQGLTLDHNYLMTLSSDGWMPLLMEDSVEITPIHVCHLLSESKETIEGKSWQDQTLKKTQALHYLEKLTHEYLDKNDSSATTNDLLRDECSSILMDEFDSAIEGYTSALVEKKYDKAFTEFWYPGYEPVWSEISEDISISSVSAIDSTKNPWKYVTDPFEIVEPGSTYGTSTTFELNVWDSQRGVFNCYEEDLSVELRNGKVYFNYAEVLPLGYGYKGYNGKTAVSERLDRFNNNRVSSYSECDYTYDYLY</sequence>
<feature type="transmembrane region" description="Helical" evidence="1">
    <location>
        <begin position="97"/>
        <end position="116"/>
    </location>
</feature>
<feature type="transmembrane region" description="Helical" evidence="1">
    <location>
        <begin position="128"/>
        <end position="146"/>
    </location>
</feature>
<dbReference type="AlphaFoldDB" id="A0A955L8H6"/>
<dbReference type="Proteomes" id="UP000754563">
    <property type="component" value="Unassembled WGS sequence"/>
</dbReference>
<dbReference type="InterPro" id="IPR025291">
    <property type="entry name" value="DUF4153"/>
</dbReference>